<evidence type="ECO:0008006" key="3">
    <source>
        <dbReference type="Google" id="ProtNLM"/>
    </source>
</evidence>
<name>A0A150MFM5_9BACL</name>
<evidence type="ECO:0000313" key="1">
    <source>
        <dbReference type="EMBL" id="KYD23218.1"/>
    </source>
</evidence>
<organism evidence="1 2">
    <name type="scientific">Parageobacillus toebii</name>
    <dbReference type="NCBI Taxonomy" id="153151"/>
    <lineage>
        <taxon>Bacteria</taxon>
        <taxon>Bacillati</taxon>
        <taxon>Bacillota</taxon>
        <taxon>Bacilli</taxon>
        <taxon>Bacillales</taxon>
        <taxon>Anoxybacillaceae</taxon>
        <taxon>Parageobacillus</taxon>
    </lineage>
</organism>
<accession>A0A150MFM5</accession>
<protein>
    <recommendedName>
        <fullName evidence="3">Sporulation protein</fullName>
    </recommendedName>
</protein>
<sequence>MRMRKWLMMTVVIGILMGGCTNENKVKQQSMQGSDFMEINTNGAQQATINQQAAEQAVAHLKERDDIKDVVAVNTSKKLLVAYQIKHMHRFYRKQIEKEIDRQLIRLFPNYQIVSSSDLKIFWKTEELRGKLGNKKWNERKVDQQIEKIKQLSEELT</sequence>
<gene>
    <name evidence="1" type="ORF">B4110_0896</name>
</gene>
<reference evidence="1 2" key="1">
    <citation type="submission" date="2016-01" db="EMBL/GenBank/DDBJ databases">
        <title>Draft Genome Sequences of Seven Thermophilic Sporeformers Isolated from Foods.</title>
        <authorList>
            <person name="Berendsen E.M."/>
            <person name="Wells-Bennik M.H."/>
            <person name="Krawcyk A.O."/>
            <person name="De Jong A."/>
            <person name="Holsappel S."/>
            <person name="Eijlander R.T."/>
            <person name="Kuipers O.P."/>
        </authorList>
    </citation>
    <scope>NUCLEOTIDE SEQUENCE [LARGE SCALE GENOMIC DNA]</scope>
    <source>
        <strain evidence="1 2">B4110</strain>
    </source>
</reference>
<dbReference type="PROSITE" id="PS51257">
    <property type="entry name" value="PROKAR_LIPOPROTEIN"/>
    <property type="match status" value="1"/>
</dbReference>
<dbReference type="Proteomes" id="UP000075324">
    <property type="component" value="Unassembled WGS sequence"/>
</dbReference>
<evidence type="ECO:0000313" key="2">
    <source>
        <dbReference type="Proteomes" id="UP000075324"/>
    </source>
</evidence>
<dbReference type="Pfam" id="PF09580">
    <property type="entry name" value="Spore_YhcN_YlaJ"/>
    <property type="match status" value="1"/>
</dbReference>
<dbReference type="InterPro" id="IPR019076">
    <property type="entry name" value="Spore_lipoprot_YhcN/YlaJ-like"/>
</dbReference>
<proteinExistence type="predicted"/>
<comment type="caution">
    <text evidence="1">The sequence shown here is derived from an EMBL/GenBank/DDBJ whole genome shotgun (WGS) entry which is preliminary data.</text>
</comment>
<dbReference type="EMBL" id="LQYW01000167">
    <property type="protein sequence ID" value="KYD23218.1"/>
    <property type="molecule type" value="Genomic_DNA"/>
</dbReference>
<dbReference type="AlphaFoldDB" id="A0A150MFM5"/>
<dbReference type="PATRIC" id="fig|153151.4.peg.1733"/>